<organism evidence="2 3">
    <name type="scientific">Nonomuraea insulae</name>
    <dbReference type="NCBI Taxonomy" id="1616787"/>
    <lineage>
        <taxon>Bacteria</taxon>
        <taxon>Bacillati</taxon>
        <taxon>Actinomycetota</taxon>
        <taxon>Actinomycetes</taxon>
        <taxon>Streptosporangiales</taxon>
        <taxon>Streptosporangiaceae</taxon>
        <taxon>Nonomuraea</taxon>
    </lineage>
</organism>
<keyword evidence="3" id="KW-1185">Reference proteome</keyword>
<feature type="transmembrane region" description="Helical" evidence="1">
    <location>
        <begin position="52"/>
        <end position="75"/>
    </location>
</feature>
<name>A0ABW1CWD7_9ACTN</name>
<keyword evidence="1" id="KW-0812">Transmembrane</keyword>
<dbReference type="Proteomes" id="UP001596058">
    <property type="component" value="Unassembled WGS sequence"/>
</dbReference>
<dbReference type="EMBL" id="JBHSPA010000045">
    <property type="protein sequence ID" value="MFC5829253.1"/>
    <property type="molecule type" value="Genomic_DNA"/>
</dbReference>
<reference evidence="3" key="1">
    <citation type="journal article" date="2019" name="Int. J. Syst. Evol. Microbiol.">
        <title>The Global Catalogue of Microorganisms (GCM) 10K type strain sequencing project: providing services to taxonomists for standard genome sequencing and annotation.</title>
        <authorList>
            <consortium name="The Broad Institute Genomics Platform"/>
            <consortium name="The Broad Institute Genome Sequencing Center for Infectious Disease"/>
            <person name="Wu L."/>
            <person name="Ma J."/>
        </authorList>
    </citation>
    <scope>NUCLEOTIDE SEQUENCE [LARGE SCALE GENOMIC DNA]</scope>
    <source>
        <strain evidence="3">CCUG 53903</strain>
    </source>
</reference>
<comment type="caution">
    <text evidence="2">The sequence shown here is derived from an EMBL/GenBank/DDBJ whole genome shotgun (WGS) entry which is preliminary data.</text>
</comment>
<protein>
    <submittedName>
        <fullName evidence="2">Uncharacterized protein</fullName>
    </submittedName>
</protein>
<evidence type="ECO:0000313" key="3">
    <source>
        <dbReference type="Proteomes" id="UP001596058"/>
    </source>
</evidence>
<gene>
    <name evidence="2" type="ORF">ACFPZ3_35765</name>
</gene>
<evidence type="ECO:0000313" key="2">
    <source>
        <dbReference type="EMBL" id="MFC5829253.1"/>
    </source>
</evidence>
<keyword evidence="1" id="KW-1133">Transmembrane helix</keyword>
<proteinExistence type="predicted"/>
<accession>A0ABW1CWD7</accession>
<sequence length="80" mass="8642">MTWFPSGYLTRHPELLPGPEPEIEPAPEPVLVPAPAPSRAPARERAHLPGRLLVALGVPLALFVGYELYASLVAVTRPQP</sequence>
<dbReference type="RefSeq" id="WP_379518742.1">
    <property type="nucleotide sequence ID" value="NZ_JBHSPA010000045.1"/>
</dbReference>
<evidence type="ECO:0000256" key="1">
    <source>
        <dbReference type="SAM" id="Phobius"/>
    </source>
</evidence>
<keyword evidence="1" id="KW-0472">Membrane</keyword>